<keyword evidence="1" id="KW-0812">Transmembrane</keyword>
<keyword evidence="3" id="KW-1185">Reference proteome</keyword>
<keyword evidence="1" id="KW-0472">Membrane</keyword>
<organism evidence="2 3">
    <name type="scientific">Tricholomella constricta</name>
    <dbReference type="NCBI Taxonomy" id="117010"/>
    <lineage>
        <taxon>Eukaryota</taxon>
        <taxon>Fungi</taxon>
        <taxon>Dikarya</taxon>
        <taxon>Basidiomycota</taxon>
        <taxon>Agaricomycotina</taxon>
        <taxon>Agaricomycetes</taxon>
        <taxon>Agaricomycetidae</taxon>
        <taxon>Agaricales</taxon>
        <taxon>Tricholomatineae</taxon>
        <taxon>Lyophyllaceae</taxon>
        <taxon>Tricholomella</taxon>
    </lineage>
</organism>
<feature type="transmembrane region" description="Helical" evidence="1">
    <location>
        <begin position="49"/>
        <end position="72"/>
    </location>
</feature>
<dbReference type="AlphaFoldDB" id="A0A8H5HF38"/>
<keyword evidence="1" id="KW-1133">Transmembrane helix</keyword>
<feature type="transmembrane region" description="Helical" evidence="1">
    <location>
        <begin position="12"/>
        <end position="29"/>
    </location>
</feature>
<comment type="caution">
    <text evidence="2">The sequence shown here is derived from an EMBL/GenBank/DDBJ whole genome shotgun (WGS) entry which is preliminary data.</text>
</comment>
<protein>
    <submittedName>
        <fullName evidence="2">Uncharacterized protein</fullName>
    </submittedName>
</protein>
<proteinExistence type="predicted"/>
<gene>
    <name evidence="2" type="ORF">D9615_004334</name>
</gene>
<sequence length="113" mass="12538">MSVRPTTLQHTVRQLKLVIPGGAITYYLGTLHEFWRITQAGATWGQTAAFGALGLGLTTIVLFIYVLLTPWIKGVEPNVRRLSLMSHFLLIDKYGTVPFMAGVRDLVFGDTCK</sequence>
<evidence type="ECO:0000256" key="1">
    <source>
        <dbReference type="SAM" id="Phobius"/>
    </source>
</evidence>
<name>A0A8H5HF38_9AGAR</name>
<reference evidence="2 3" key="1">
    <citation type="journal article" date="2020" name="ISME J.">
        <title>Uncovering the hidden diversity of litter-decomposition mechanisms in mushroom-forming fungi.</title>
        <authorList>
            <person name="Floudas D."/>
            <person name="Bentzer J."/>
            <person name="Ahren D."/>
            <person name="Johansson T."/>
            <person name="Persson P."/>
            <person name="Tunlid A."/>
        </authorList>
    </citation>
    <scope>NUCLEOTIDE SEQUENCE [LARGE SCALE GENOMIC DNA]</scope>
    <source>
        <strain evidence="2 3">CBS 661.87</strain>
    </source>
</reference>
<dbReference type="EMBL" id="JAACJP010000009">
    <property type="protein sequence ID" value="KAF5382098.1"/>
    <property type="molecule type" value="Genomic_DNA"/>
</dbReference>
<evidence type="ECO:0000313" key="3">
    <source>
        <dbReference type="Proteomes" id="UP000565441"/>
    </source>
</evidence>
<accession>A0A8H5HF38</accession>
<dbReference type="Proteomes" id="UP000565441">
    <property type="component" value="Unassembled WGS sequence"/>
</dbReference>
<evidence type="ECO:0000313" key="2">
    <source>
        <dbReference type="EMBL" id="KAF5382098.1"/>
    </source>
</evidence>
<dbReference type="OrthoDB" id="3187264at2759"/>